<proteinExistence type="predicted"/>
<keyword evidence="3" id="KW-1185">Reference proteome</keyword>
<accession>A0A6A0B421</accession>
<evidence type="ECO:0000256" key="1">
    <source>
        <dbReference type="SAM" id="MobiDB-lite"/>
    </source>
</evidence>
<comment type="caution">
    <text evidence="2">The sequence shown here is derived from an EMBL/GenBank/DDBJ whole genome shotgun (WGS) entry which is preliminary data.</text>
</comment>
<feature type="region of interest" description="Disordered" evidence="1">
    <location>
        <begin position="71"/>
        <end position="92"/>
    </location>
</feature>
<evidence type="ECO:0000313" key="3">
    <source>
        <dbReference type="Proteomes" id="UP000484988"/>
    </source>
</evidence>
<dbReference type="RefSeq" id="WP_173267471.1">
    <property type="nucleotide sequence ID" value="NZ_BLLG01000031.1"/>
</dbReference>
<gene>
    <name evidence="2" type="ORF">SCWH03_57200</name>
</gene>
<reference evidence="2 3" key="1">
    <citation type="submission" date="2020-02" db="EMBL/GenBank/DDBJ databases">
        <title>Whole Genome Shotgun Sequence of Streptomyces sp. strain CWH03.</title>
        <authorList>
            <person name="Dohra H."/>
            <person name="Kodani S."/>
            <person name="Yamamura H."/>
        </authorList>
    </citation>
    <scope>NUCLEOTIDE SEQUENCE [LARGE SCALE GENOMIC DNA]</scope>
    <source>
        <strain evidence="2 3">CWH03</strain>
    </source>
</reference>
<evidence type="ECO:0000313" key="2">
    <source>
        <dbReference type="EMBL" id="GFH39453.1"/>
    </source>
</evidence>
<dbReference type="AlphaFoldDB" id="A0A6A0B421"/>
<dbReference type="EMBL" id="BLLG01000031">
    <property type="protein sequence ID" value="GFH39453.1"/>
    <property type="molecule type" value="Genomic_DNA"/>
</dbReference>
<dbReference type="Proteomes" id="UP000484988">
    <property type="component" value="Unassembled WGS sequence"/>
</dbReference>
<name>A0A6A0B421_9ACTN</name>
<organism evidence="2 3">
    <name type="scientific">Streptomyces pacificus</name>
    <dbReference type="NCBI Taxonomy" id="2705029"/>
    <lineage>
        <taxon>Bacteria</taxon>
        <taxon>Bacillati</taxon>
        <taxon>Actinomycetota</taxon>
        <taxon>Actinomycetes</taxon>
        <taxon>Kitasatosporales</taxon>
        <taxon>Streptomycetaceae</taxon>
        <taxon>Streptomyces</taxon>
    </lineage>
</organism>
<sequence length="116" mass="12064">MRDAGVASATVYAWQQVGGVIGAALLDAVMAPATTSHLPAHAAGATGADALRIHPAGRRDPRLLRERRLVGGRHPDGIGGHPALIDPGRPPRGHDRGVVRFCRAEEAAARIPVVAH</sequence>
<protein>
    <submittedName>
        <fullName evidence="2">Uncharacterized protein</fullName>
    </submittedName>
</protein>